<sequence length="396" mass="43348">MATTGRSMLYSLLSFAIILSLLEMYREKLASSELLTILGGFVSSLLFLLMLTFIGNYQESSGTRTGCGAGEFIALAEIVALVAAATVHRVCITTCGMINLECRVVGLFATSTYGFTLVIASYFQLVFCMKFTRSRVWCPHKLNPKGSVIDHNCAETHGLYNHHPSEACRIDGINIAVVAEASRLLPGEVSRSSSGQTSRSSPGQTSRSSPGQTSRLIPSQVSRSQINSWLGLQIKYWSGLQITSRWAPDSRPSASYAPILIWSQASIICHQETLEGRIHRTPFLADVDGHSSPFLLLDAISFFPPGFLRRQDRTPTPPPPLHVTTVAAFSLIGSLSKRWSTAGMRAAGIGQLLETLLTTQNTDPLKPYTCRTRSEGKIQSSIKRSKYNQLTLLARI</sequence>
<evidence type="ECO:0000256" key="4">
    <source>
        <dbReference type="ARBA" id="ARBA00022989"/>
    </source>
</evidence>
<evidence type="ECO:0000313" key="9">
    <source>
        <dbReference type="Proteomes" id="UP000734854"/>
    </source>
</evidence>
<evidence type="ECO:0000256" key="7">
    <source>
        <dbReference type="SAM" id="Phobius"/>
    </source>
</evidence>
<keyword evidence="9" id="KW-1185">Reference proteome</keyword>
<feature type="compositionally biased region" description="Low complexity" evidence="6">
    <location>
        <begin position="190"/>
        <end position="212"/>
    </location>
</feature>
<keyword evidence="4 7" id="KW-1133">Transmembrane helix</keyword>
<dbReference type="PANTHER" id="PTHR32001">
    <property type="entry name" value="KERATINOCYTE-ASSOCIATED PROTEIN 2"/>
    <property type="match status" value="1"/>
</dbReference>
<feature type="region of interest" description="Disordered" evidence="6">
    <location>
        <begin position="187"/>
        <end position="220"/>
    </location>
</feature>
<evidence type="ECO:0000256" key="5">
    <source>
        <dbReference type="ARBA" id="ARBA00023136"/>
    </source>
</evidence>
<evidence type="ECO:0000256" key="1">
    <source>
        <dbReference type="ARBA" id="ARBA00004141"/>
    </source>
</evidence>
<evidence type="ECO:0000313" key="8">
    <source>
        <dbReference type="EMBL" id="KAG6499403.1"/>
    </source>
</evidence>
<evidence type="ECO:0000256" key="2">
    <source>
        <dbReference type="ARBA" id="ARBA00007279"/>
    </source>
</evidence>
<dbReference type="Pfam" id="PF09775">
    <property type="entry name" value="Keratin_assoc"/>
    <property type="match status" value="1"/>
</dbReference>
<comment type="similarity">
    <text evidence="2">Belongs to the KRTCAP2 family.</text>
</comment>
<organism evidence="8 9">
    <name type="scientific">Zingiber officinale</name>
    <name type="common">Ginger</name>
    <name type="synonym">Amomum zingiber</name>
    <dbReference type="NCBI Taxonomy" id="94328"/>
    <lineage>
        <taxon>Eukaryota</taxon>
        <taxon>Viridiplantae</taxon>
        <taxon>Streptophyta</taxon>
        <taxon>Embryophyta</taxon>
        <taxon>Tracheophyta</taxon>
        <taxon>Spermatophyta</taxon>
        <taxon>Magnoliopsida</taxon>
        <taxon>Liliopsida</taxon>
        <taxon>Zingiberales</taxon>
        <taxon>Zingiberaceae</taxon>
        <taxon>Zingiber</taxon>
    </lineage>
</organism>
<evidence type="ECO:0008006" key="10">
    <source>
        <dbReference type="Google" id="ProtNLM"/>
    </source>
</evidence>
<gene>
    <name evidence="8" type="ORF">ZIOFF_039188</name>
</gene>
<dbReference type="Proteomes" id="UP000734854">
    <property type="component" value="Unassembled WGS sequence"/>
</dbReference>
<dbReference type="InterPro" id="IPR018614">
    <property type="entry name" value="KRTCAP2"/>
</dbReference>
<protein>
    <recommendedName>
        <fullName evidence="10">Dolichyl-diphosphooligosaccharide--protein glycosyltransferase subunit KCP2</fullName>
    </recommendedName>
</protein>
<proteinExistence type="inferred from homology"/>
<dbReference type="EMBL" id="JACMSC010000011">
    <property type="protein sequence ID" value="KAG6499403.1"/>
    <property type="molecule type" value="Genomic_DNA"/>
</dbReference>
<dbReference type="AlphaFoldDB" id="A0A8J5KTA8"/>
<keyword evidence="3 7" id="KW-0812">Transmembrane</keyword>
<feature type="transmembrane region" description="Helical" evidence="7">
    <location>
        <begin position="72"/>
        <end position="92"/>
    </location>
</feature>
<evidence type="ECO:0000256" key="6">
    <source>
        <dbReference type="SAM" id="MobiDB-lite"/>
    </source>
</evidence>
<dbReference type="GO" id="GO:0016020">
    <property type="term" value="C:membrane"/>
    <property type="evidence" value="ECO:0007669"/>
    <property type="project" value="UniProtKB-SubCell"/>
</dbReference>
<feature type="transmembrane region" description="Helical" evidence="7">
    <location>
        <begin position="104"/>
        <end position="125"/>
    </location>
</feature>
<feature type="transmembrane region" description="Helical" evidence="7">
    <location>
        <begin position="34"/>
        <end position="57"/>
    </location>
</feature>
<evidence type="ECO:0000256" key="3">
    <source>
        <dbReference type="ARBA" id="ARBA00022692"/>
    </source>
</evidence>
<accession>A0A8J5KTA8</accession>
<reference evidence="8 9" key="1">
    <citation type="submission" date="2020-08" db="EMBL/GenBank/DDBJ databases">
        <title>Plant Genome Project.</title>
        <authorList>
            <person name="Zhang R.-G."/>
        </authorList>
    </citation>
    <scope>NUCLEOTIDE SEQUENCE [LARGE SCALE GENOMIC DNA]</scope>
    <source>
        <tissue evidence="8">Rhizome</tissue>
    </source>
</reference>
<name>A0A8J5KTA8_ZINOF</name>
<comment type="subcellular location">
    <subcellularLocation>
        <location evidence="1">Membrane</location>
        <topology evidence="1">Multi-pass membrane protein</topology>
    </subcellularLocation>
</comment>
<feature type="transmembrane region" description="Helical" evidence="7">
    <location>
        <begin position="6"/>
        <end position="22"/>
    </location>
</feature>
<dbReference type="PANTHER" id="PTHR32001:SF1">
    <property type="entry name" value="KERATINOCYTE-ASSOCIATED PROTEIN 2"/>
    <property type="match status" value="1"/>
</dbReference>
<keyword evidence="5 7" id="KW-0472">Membrane</keyword>
<comment type="caution">
    <text evidence="8">The sequence shown here is derived from an EMBL/GenBank/DDBJ whole genome shotgun (WGS) entry which is preliminary data.</text>
</comment>